<reference evidence="2" key="1">
    <citation type="journal article" date="2010" name="Genome Res.">
        <title>Population genomic sequencing of Coccidioides fungi reveals recent hybridization and transposon control.</title>
        <authorList>
            <person name="Neafsey D.E."/>
            <person name="Barker B.M."/>
            <person name="Sharpton T.J."/>
            <person name="Stajich J.E."/>
            <person name="Park D.J."/>
            <person name="Whiston E."/>
            <person name="Hung C.-Y."/>
            <person name="McMahan C."/>
            <person name="White J."/>
            <person name="Sykes S."/>
            <person name="Heiman D."/>
            <person name="Young S."/>
            <person name="Zeng Q."/>
            <person name="Abouelleil A."/>
            <person name="Aftuck L."/>
            <person name="Bessette D."/>
            <person name="Brown A."/>
            <person name="FitzGerald M."/>
            <person name="Lui A."/>
            <person name="Macdonald J.P."/>
            <person name="Priest M."/>
            <person name="Orbach M.J."/>
            <person name="Galgiani J.N."/>
            <person name="Kirkland T.N."/>
            <person name="Cole G.T."/>
            <person name="Birren B.W."/>
            <person name="Henn M.R."/>
            <person name="Taylor J.W."/>
            <person name="Rounsley S.D."/>
        </authorList>
    </citation>
    <scope>NUCLEOTIDE SEQUENCE [LARGE SCALE GENOMIC DNA]</scope>
    <source>
        <strain evidence="2">RMSCC 2394</strain>
    </source>
</reference>
<accession>A0A0J7BCX8</accession>
<organism evidence="1 2">
    <name type="scientific">Coccidioides immitis RMSCC 2394</name>
    <dbReference type="NCBI Taxonomy" id="404692"/>
    <lineage>
        <taxon>Eukaryota</taxon>
        <taxon>Fungi</taxon>
        <taxon>Dikarya</taxon>
        <taxon>Ascomycota</taxon>
        <taxon>Pezizomycotina</taxon>
        <taxon>Eurotiomycetes</taxon>
        <taxon>Eurotiomycetidae</taxon>
        <taxon>Onygenales</taxon>
        <taxon>Onygenaceae</taxon>
        <taxon>Coccidioides</taxon>
    </lineage>
</organism>
<dbReference type="OrthoDB" id="10003767at2759"/>
<dbReference type="AlphaFoldDB" id="A0A0J7BCX8"/>
<evidence type="ECO:0000313" key="2">
    <source>
        <dbReference type="Proteomes" id="UP000054565"/>
    </source>
</evidence>
<evidence type="ECO:0000313" key="1">
    <source>
        <dbReference type="EMBL" id="KMP07937.1"/>
    </source>
</evidence>
<evidence type="ECO:0008006" key="3">
    <source>
        <dbReference type="Google" id="ProtNLM"/>
    </source>
</evidence>
<dbReference type="EMBL" id="DS028097">
    <property type="protein sequence ID" value="KMP07937.1"/>
    <property type="molecule type" value="Genomic_DNA"/>
</dbReference>
<dbReference type="PANTHER" id="PTHR36091:SF2">
    <property type="entry name" value="AMINOGLYCOSIDE PHOSPHOTRANSFERASE DOMAIN-CONTAINING PROTEIN"/>
    <property type="match status" value="1"/>
</dbReference>
<dbReference type="PANTHER" id="PTHR36091">
    <property type="entry name" value="ALTERED INHERITANCE OF MITOCHONDRIA PROTEIN 9, MITOCHONDRIAL"/>
    <property type="match status" value="1"/>
</dbReference>
<dbReference type="GO" id="GO:0005739">
    <property type="term" value="C:mitochondrion"/>
    <property type="evidence" value="ECO:0007669"/>
    <property type="project" value="TreeGrafter"/>
</dbReference>
<gene>
    <name evidence="1" type="ORF">CIRG_07618</name>
</gene>
<protein>
    <recommendedName>
        <fullName evidence="3">Aminoglycoside phosphotransferase domain-containing protein</fullName>
    </recommendedName>
</protein>
<proteinExistence type="predicted"/>
<dbReference type="InterPro" id="IPR051035">
    <property type="entry name" value="Mito_inheritance_9"/>
</dbReference>
<dbReference type="Proteomes" id="UP000054565">
    <property type="component" value="Unassembled WGS sequence"/>
</dbReference>
<sequence>MSGLRGSGKKAIDTILSPQKIDVAYQKFVRPSAAAGQTTYPSSQRDLKNLGFHFDLSDHTRQLDLSLANILLVPGSTKIASVIDWQDASIFPLFMQAGCYPVCEHDSSRPQSLQIPGLPKGLDKMKPQDQIQIKTKFRLEEMNMYYTAATGIHNEEHMEALRIPHLSMQQYLIQQTGYPWDGDVINLRAALVGITTSQVWSTISALPCPVSFSDKDREKALKESSEWNESEALLTAVRNDLGIDLEGGTEVENYDWASSRNLQFRREMLRQAEVHERESLFYVSRVKGLSNAIWEKIEPFQVMEIRGYADVWFARMGPSESTRTLHLYIGTGVLDEHRR</sequence>
<name>A0A0J7BCX8_COCIT</name>